<evidence type="ECO:0000259" key="23">
    <source>
        <dbReference type="SMART" id="SM00891"/>
    </source>
</evidence>
<feature type="domain" description="ERCC4" evidence="23">
    <location>
        <begin position="311"/>
        <end position="545"/>
    </location>
</feature>
<gene>
    <name evidence="24" type="ORF">KK1_024158</name>
</gene>
<evidence type="ECO:0000256" key="5">
    <source>
        <dbReference type="ARBA" id="ARBA00022618"/>
    </source>
</evidence>
<feature type="region of interest" description="Disordered" evidence="22">
    <location>
        <begin position="179"/>
        <end position="204"/>
    </location>
</feature>
<dbReference type="FunFam" id="1.10.150.670:FF:000007">
    <property type="entry name" value="Crossover junction endonuclease EME1B"/>
    <property type="match status" value="1"/>
</dbReference>
<keyword evidence="6" id="KW-0540">Nuclease</keyword>
<dbReference type="Gramene" id="C.cajan_23471.t">
    <property type="protein sequence ID" value="C.cajan_23471.t"/>
    <property type="gene ID" value="C.cajan_23471"/>
</dbReference>
<comment type="function">
    <text evidence="20">Interacts with MUS81 to form a DNA structure-specific endonuclease with substrate preference for branched DNA structures with a 5'-end at the branch nick. Typical substrates include 3'-flap structures, D-loops, replication forks, nicked Holliday junctions and also intact Holliday junctions with a reduced efficiency. May be required in mitosis for the processing of stalled or collapsed replication fork intermediates. Plays a role in DNA repair and in genotoxic stress-induced homologous recombination (HR) in somatic cells. Mediates a subset of meiotic recombination events that are insensitive to crossover interference.</text>
</comment>
<feature type="region of interest" description="Disordered" evidence="22">
    <location>
        <begin position="1"/>
        <end position="54"/>
    </location>
</feature>
<evidence type="ECO:0000256" key="18">
    <source>
        <dbReference type="ARBA" id="ARBA00023254"/>
    </source>
</evidence>
<organism evidence="24 25">
    <name type="scientific">Cajanus cajan</name>
    <name type="common">Pigeon pea</name>
    <name type="synonym">Cajanus indicus</name>
    <dbReference type="NCBI Taxonomy" id="3821"/>
    <lineage>
        <taxon>Eukaryota</taxon>
        <taxon>Viridiplantae</taxon>
        <taxon>Streptophyta</taxon>
        <taxon>Embryophyta</taxon>
        <taxon>Tracheophyta</taxon>
        <taxon>Spermatophyta</taxon>
        <taxon>Magnoliopsida</taxon>
        <taxon>eudicotyledons</taxon>
        <taxon>Gunneridae</taxon>
        <taxon>Pentapetalae</taxon>
        <taxon>rosids</taxon>
        <taxon>fabids</taxon>
        <taxon>Fabales</taxon>
        <taxon>Fabaceae</taxon>
        <taxon>Papilionoideae</taxon>
        <taxon>50 kb inversion clade</taxon>
        <taxon>NPAAA clade</taxon>
        <taxon>indigoferoid/millettioid clade</taxon>
        <taxon>Phaseoleae</taxon>
        <taxon>Cajanus</taxon>
    </lineage>
</organism>
<protein>
    <recommendedName>
        <fullName evidence="23">ERCC4 domain-containing protein</fullName>
    </recommendedName>
</protein>
<evidence type="ECO:0000256" key="14">
    <source>
        <dbReference type="ARBA" id="ARBA00023054"/>
    </source>
</evidence>
<dbReference type="OMA" id="REKEQYK"/>
<keyword evidence="18" id="KW-0469">Meiosis</keyword>
<dbReference type="GO" id="GO:0003677">
    <property type="term" value="F:DNA binding"/>
    <property type="evidence" value="ECO:0007669"/>
    <property type="project" value="InterPro"/>
</dbReference>
<evidence type="ECO:0000256" key="9">
    <source>
        <dbReference type="ARBA" id="ARBA00022763"/>
    </source>
</evidence>
<comment type="similarity">
    <text evidence="4">Belongs to the EME1/MMS4 family.</text>
</comment>
<keyword evidence="25" id="KW-1185">Reference proteome</keyword>
<dbReference type="EMBL" id="CM003607">
    <property type="protein sequence ID" value="KYP67805.1"/>
    <property type="molecule type" value="Genomic_DNA"/>
</dbReference>
<name>A0A151TL93_CAJCA</name>
<comment type="cofactor">
    <cofactor evidence="1">
        <name>Ca(2+)</name>
        <dbReference type="ChEBI" id="CHEBI:29108"/>
    </cofactor>
</comment>
<evidence type="ECO:0000313" key="25">
    <source>
        <dbReference type="Proteomes" id="UP000075243"/>
    </source>
</evidence>
<evidence type="ECO:0000313" key="24">
    <source>
        <dbReference type="EMBL" id="KYP67805.1"/>
    </source>
</evidence>
<feature type="compositionally biased region" description="Basic and acidic residues" evidence="22">
    <location>
        <begin position="179"/>
        <end position="191"/>
    </location>
</feature>
<proteinExistence type="inferred from homology"/>
<keyword evidence="7" id="KW-0479">Metal-binding</keyword>
<feature type="region of interest" description="Disordered" evidence="22">
    <location>
        <begin position="142"/>
        <end position="165"/>
    </location>
</feature>
<feature type="compositionally biased region" description="Basic and acidic residues" evidence="22">
    <location>
        <begin position="102"/>
        <end position="114"/>
    </location>
</feature>
<dbReference type="Gene3D" id="1.10.150.670">
    <property type="entry name" value="Crossover junction endonuclease EME1, DNA-binding domain"/>
    <property type="match status" value="1"/>
</dbReference>
<dbReference type="InterPro" id="IPR047524">
    <property type="entry name" value="XPF_nuclease_EME1_plant/arthr"/>
</dbReference>
<dbReference type="GO" id="GO:0005634">
    <property type="term" value="C:nucleus"/>
    <property type="evidence" value="ECO:0007669"/>
    <property type="project" value="UniProtKB-SubCell"/>
</dbReference>
<dbReference type="InterPro" id="IPR006166">
    <property type="entry name" value="ERCC4_domain"/>
</dbReference>
<keyword evidence="16" id="KW-0234">DNA repair</keyword>
<keyword evidence="12" id="KW-0106">Calcium</keyword>
<feature type="compositionally biased region" description="Polar residues" evidence="22">
    <location>
        <begin position="192"/>
        <end position="204"/>
    </location>
</feature>
<evidence type="ECO:0000256" key="21">
    <source>
        <dbReference type="ARBA" id="ARBA00066032"/>
    </source>
</evidence>
<comment type="cofactor">
    <cofactor evidence="2">
        <name>Mg(2+)</name>
        <dbReference type="ChEBI" id="CHEBI:18420"/>
    </cofactor>
</comment>
<keyword evidence="13" id="KW-0460">Magnesium</keyword>
<dbReference type="GO" id="GO:0051321">
    <property type="term" value="P:meiotic cell cycle"/>
    <property type="evidence" value="ECO:0007669"/>
    <property type="project" value="UniProtKB-KW"/>
</dbReference>
<accession>A0A151TL93</accession>
<feature type="compositionally biased region" description="Basic and acidic residues" evidence="22">
    <location>
        <begin position="142"/>
        <end position="152"/>
    </location>
</feature>
<evidence type="ECO:0000256" key="4">
    <source>
        <dbReference type="ARBA" id="ARBA00005313"/>
    </source>
</evidence>
<dbReference type="Gene3D" id="3.40.50.10130">
    <property type="match status" value="1"/>
</dbReference>
<dbReference type="CDD" id="cd20083">
    <property type="entry name" value="XPF_nuclease_EME"/>
    <property type="match status" value="1"/>
</dbReference>
<dbReference type="GO" id="GO:0006281">
    <property type="term" value="P:DNA repair"/>
    <property type="evidence" value="ECO:0007669"/>
    <property type="project" value="UniProtKB-KW"/>
</dbReference>
<comment type="subcellular location">
    <subcellularLocation>
        <location evidence="3">Nucleus</location>
    </subcellularLocation>
</comment>
<evidence type="ECO:0000256" key="13">
    <source>
        <dbReference type="ARBA" id="ARBA00022842"/>
    </source>
</evidence>
<evidence type="ECO:0000256" key="8">
    <source>
        <dbReference type="ARBA" id="ARBA00022759"/>
    </source>
</evidence>
<dbReference type="GO" id="GO:0016787">
    <property type="term" value="F:hydrolase activity"/>
    <property type="evidence" value="ECO:0007669"/>
    <property type="project" value="UniProtKB-KW"/>
</dbReference>
<evidence type="ECO:0000256" key="16">
    <source>
        <dbReference type="ARBA" id="ARBA00023204"/>
    </source>
</evidence>
<evidence type="ECO:0000256" key="3">
    <source>
        <dbReference type="ARBA" id="ARBA00004123"/>
    </source>
</evidence>
<dbReference type="InterPro" id="IPR033310">
    <property type="entry name" value="Mms4/EME1/EME2"/>
</dbReference>
<evidence type="ECO:0000256" key="19">
    <source>
        <dbReference type="ARBA" id="ARBA00023306"/>
    </source>
</evidence>
<sequence>MDPIILSDEEDPLTPFPLRSKKARTEPDPNRTVLVLDDEPTPQKSSTPSIVPETPMSALFDSDIAIVKCTMPSVRVSPNKFSGVSQMICLESDNESENCGMGKREENEPRDSRRISNSMGSGSSPGVCLESDNILGNCGMDKRVENEQRDSRWASTSMGYGSSPRICLESDNELENCRMDKQDENEQRDSRWTSNSMGYGSSPQRHISCGNATQTEMPGDNPSNPASLQVQEENAKNMKKSKVSAKNTTKAVGKTKMTKEERSLLMEEKKLQKEQEKLKKAALKAEAAELKKIEKEKQKWEKGKFAIKSIVAEIDAKVVESGSIGGHLLSRFAEKGLTYHITSNPIAGSILWSMKVPEHISQLSTERIEIPYVLLVYEADKFCNLVMNDSLFNQLSRIRNLYPAYTVCYLTNRLLAYINKREQEKYKNPENNSCWRRPPVEEVLAKLTTNLNKVHSRQCVDEAELAEHVVGLTCSLASCQFRKKLTRLSVNANGALIPKDCVDRNLIKKSLWLKALVAIPKVQPRFAIAIWKKYPTMKSLLSVYMDSSKSEHEKEFLLKDLMTEGLLGGDRRLGEVCSKRVYRILMAQSGCIRTDDVENGADFFERQS</sequence>
<dbReference type="SMART" id="SM00891">
    <property type="entry name" value="ERCC4"/>
    <property type="match status" value="1"/>
</dbReference>
<keyword evidence="11" id="KW-0378">Hydrolase</keyword>
<feature type="region of interest" description="Disordered" evidence="22">
    <location>
        <begin position="95"/>
        <end position="128"/>
    </location>
</feature>
<keyword evidence="9" id="KW-0227">DNA damage</keyword>
<dbReference type="AlphaFoldDB" id="A0A151TL93"/>
<dbReference type="Pfam" id="PF21292">
    <property type="entry name" value="EME1-MUS81_C"/>
    <property type="match status" value="1"/>
</dbReference>
<keyword evidence="5" id="KW-0132">Cell division</keyword>
<evidence type="ECO:0000256" key="17">
    <source>
        <dbReference type="ARBA" id="ARBA00023242"/>
    </source>
</evidence>
<dbReference type="GO" id="GO:0051301">
    <property type="term" value="P:cell division"/>
    <property type="evidence" value="ECO:0007669"/>
    <property type="project" value="UniProtKB-KW"/>
</dbReference>
<evidence type="ECO:0000256" key="15">
    <source>
        <dbReference type="ARBA" id="ARBA00023172"/>
    </source>
</evidence>
<keyword evidence="15" id="KW-0233">DNA recombination</keyword>
<dbReference type="GO" id="GO:0006310">
    <property type="term" value="P:DNA recombination"/>
    <property type="evidence" value="ECO:0007669"/>
    <property type="project" value="UniProtKB-KW"/>
</dbReference>
<reference evidence="24 25" key="1">
    <citation type="journal article" date="2012" name="Nat. Biotechnol.">
        <title>Draft genome sequence of pigeonpea (Cajanus cajan), an orphan legume crop of resource-poor farmers.</title>
        <authorList>
            <person name="Varshney R.K."/>
            <person name="Chen W."/>
            <person name="Li Y."/>
            <person name="Bharti A.K."/>
            <person name="Saxena R.K."/>
            <person name="Schlueter J.A."/>
            <person name="Donoghue M.T."/>
            <person name="Azam S."/>
            <person name="Fan G."/>
            <person name="Whaley A.M."/>
            <person name="Farmer A.D."/>
            <person name="Sheridan J."/>
            <person name="Iwata A."/>
            <person name="Tuteja R."/>
            <person name="Penmetsa R.V."/>
            <person name="Wu W."/>
            <person name="Upadhyaya H.D."/>
            <person name="Yang S.P."/>
            <person name="Shah T."/>
            <person name="Saxena K.B."/>
            <person name="Michael T."/>
            <person name="McCombie W.R."/>
            <person name="Yang B."/>
            <person name="Zhang G."/>
            <person name="Yang H."/>
            <person name="Wang J."/>
            <person name="Spillane C."/>
            <person name="Cook D.R."/>
            <person name="May G.D."/>
            <person name="Xu X."/>
            <person name="Jackson S.A."/>
        </authorList>
    </citation>
    <scope>NUCLEOTIDE SEQUENCE [LARGE SCALE GENOMIC DNA]</scope>
    <source>
        <strain evidence="25">cv. Asha</strain>
    </source>
</reference>
<comment type="subunit">
    <text evidence="21">Forms a heterodimer with MUS81.</text>
</comment>
<evidence type="ECO:0000256" key="22">
    <source>
        <dbReference type="SAM" id="MobiDB-lite"/>
    </source>
</evidence>
<evidence type="ECO:0000256" key="11">
    <source>
        <dbReference type="ARBA" id="ARBA00022801"/>
    </source>
</evidence>
<dbReference type="Proteomes" id="UP000075243">
    <property type="component" value="Chromosome 5"/>
</dbReference>
<dbReference type="Pfam" id="PF02732">
    <property type="entry name" value="ERCC4"/>
    <property type="match status" value="1"/>
</dbReference>
<evidence type="ECO:0000256" key="10">
    <source>
        <dbReference type="ARBA" id="ARBA00022776"/>
    </source>
</evidence>
<dbReference type="GO" id="GO:0004519">
    <property type="term" value="F:endonuclease activity"/>
    <property type="evidence" value="ECO:0007669"/>
    <property type="project" value="UniProtKB-KW"/>
</dbReference>
<dbReference type="STRING" id="3821.A0A151TL93"/>
<evidence type="ECO:0000256" key="7">
    <source>
        <dbReference type="ARBA" id="ARBA00022723"/>
    </source>
</evidence>
<keyword evidence="19" id="KW-0131">Cell cycle</keyword>
<keyword evidence="14" id="KW-0175">Coiled coil</keyword>
<evidence type="ECO:0000256" key="2">
    <source>
        <dbReference type="ARBA" id="ARBA00001946"/>
    </source>
</evidence>
<keyword evidence="17" id="KW-0539">Nucleus</keyword>
<dbReference type="PANTHER" id="PTHR21077">
    <property type="entry name" value="EME1 PROTEIN"/>
    <property type="match status" value="1"/>
</dbReference>
<keyword evidence="8" id="KW-0255">Endonuclease</keyword>
<dbReference type="InterPro" id="IPR042530">
    <property type="entry name" value="EME1/EME2_C"/>
</dbReference>
<evidence type="ECO:0000256" key="20">
    <source>
        <dbReference type="ARBA" id="ARBA00059712"/>
    </source>
</evidence>
<dbReference type="GO" id="GO:0048476">
    <property type="term" value="C:Holliday junction resolvase complex"/>
    <property type="evidence" value="ECO:0007669"/>
    <property type="project" value="InterPro"/>
</dbReference>
<keyword evidence="10" id="KW-0498">Mitosis</keyword>
<evidence type="ECO:0000256" key="12">
    <source>
        <dbReference type="ARBA" id="ARBA00022837"/>
    </source>
</evidence>
<feature type="compositionally biased region" description="Polar residues" evidence="22">
    <location>
        <begin position="115"/>
        <end position="124"/>
    </location>
</feature>
<evidence type="ECO:0000256" key="1">
    <source>
        <dbReference type="ARBA" id="ARBA00001913"/>
    </source>
</evidence>
<dbReference type="GO" id="GO:0046872">
    <property type="term" value="F:metal ion binding"/>
    <property type="evidence" value="ECO:0007669"/>
    <property type="project" value="UniProtKB-KW"/>
</dbReference>
<evidence type="ECO:0000256" key="6">
    <source>
        <dbReference type="ARBA" id="ARBA00022722"/>
    </source>
</evidence>
<dbReference type="PANTHER" id="PTHR21077:SF5">
    <property type="entry name" value="CROSSOVER JUNCTION ENDONUCLEASE MMS4"/>
    <property type="match status" value="1"/>
</dbReference>
<feature type="region of interest" description="Disordered" evidence="22">
    <location>
        <begin position="237"/>
        <end position="258"/>
    </location>
</feature>